<dbReference type="GO" id="GO:0004674">
    <property type="term" value="F:protein serine/threonine kinase activity"/>
    <property type="evidence" value="ECO:0007669"/>
    <property type="project" value="UniProtKB-KW"/>
</dbReference>
<dbReference type="FunFam" id="3.30.200.20:FF:000644">
    <property type="entry name" value="Suppressor of npr1-1 constitutive 4"/>
    <property type="match status" value="1"/>
</dbReference>
<dbReference type="SUPFAM" id="SSF56112">
    <property type="entry name" value="Protein kinase-like (PK-like)"/>
    <property type="match status" value="1"/>
</dbReference>
<name>A0A3P5ZPA5_BRACM</name>
<evidence type="ECO:0000313" key="20">
    <source>
        <dbReference type="EMBL" id="VDC79909.1"/>
    </source>
</evidence>
<keyword evidence="9 15" id="KW-0067">ATP-binding</keyword>
<keyword evidence="7 15" id="KW-0547">Nucleotide-binding</keyword>
<evidence type="ECO:0000256" key="17">
    <source>
        <dbReference type="SAM" id="SignalP"/>
    </source>
</evidence>
<evidence type="ECO:0000256" key="11">
    <source>
        <dbReference type="ARBA" id="ARBA00023136"/>
    </source>
</evidence>
<comment type="catalytic activity">
    <reaction evidence="14">
        <text>L-seryl-[protein] + ATP = O-phospho-L-seryl-[protein] + ADP + H(+)</text>
        <dbReference type="Rhea" id="RHEA:17989"/>
        <dbReference type="Rhea" id="RHEA-COMP:9863"/>
        <dbReference type="Rhea" id="RHEA-COMP:11604"/>
        <dbReference type="ChEBI" id="CHEBI:15378"/>
        <dbReference type="ChEBI" id="CHEBI:29999"/>
        <dbReference type="ChEBI" id="CHEBI:30616"/>
        <dbReference type="ChEBI" id="CHEBI:83421"/>
        <dbReference type="ChEBI" id="CHEBI:456216"/>
        <dbReference type="EC" id="2.7.11.1"/>
    </reaction>
</comment>
<evidence type="ECO:0000259" key="18">
    <source>
        <dbReference type="PROSITE" id="PS50011"/>
    </source>
</evidence>
<sequence length="624" mass="70904">MINLFQFPKRSLAYPIIWMLLMILECVLSVNERHKHCAPSFSCGHKIDLYYPFWTSDREECGHPDFKVNCSDGFAGLTISSVKLRILEMNSKSRIIRLARMDYVNDLCPHNPENATLNHQVLPFSEDTEFLTFYYRCHLVPKVNFTFSGHIRQLDCEDDTDGQSFSVSSDLNSWNRDIINELKASCRTIVNVPVSRSALKLEERNTSVEATKKVLQKGFELSFNRDCSRCRESSGACGYDHTLGVFICYCRNKPHRYICEKKRSVAICYIMFKLFSLSFRKRDADTSNHPSDHKLKGLLPLKQYSYAEVKRFTRSFSHTVGKGGFGTVYGGNLCNGRKVAVKVLKDFKSNGEDFINEVASMSQTSHVNIVSLLGFCYEGSKRAIVYEFLENGSLDQFISKKKSLNLDVSTLYGIALGVARGLEYLHHGCKTRIVHFDIKPQNVLLDENLCPKVSDFGLAKLCEKRESILSLLDARGTIGYIAPEVFSRMYGRVSHKSDVYSYGMLVLEMMGARNKETVETHASNTSSTYFPDWIYKDLENDEHTWVIGDDTAYGKEIAKKMILVGLWCIQPCPSNRPSMNRVVEMMEGSLDAVEVPPKPCMQISNTLPPESLSEDNSNNFQELI</sequence>
<dbReference type="Proteomes" id="UP000694005">
    <property type="component" value="Chromosome A03"/>
</dbReference>
<gene>
    <name evidence="20" type="ORF">BRAA03T11127Z</name>
    <name evidence="19" type="ORF">BRAPAZ1V2_A03P18570.2</name>
</gene>
<dbReference type="PROSITE" id="PS00108">
    <property type="entry name" value="PROTEIN_KINASE_ST"/>
    <property type="match status" value="1"/>
</dbReference>
<dbReference type="Pfam" id="PF14380">
    <property type="entry name" value="WAK_assoc"/>
    <property type="match status" value="1"/>
</dbReference>
<dbReference type="SMART" id="SM00220">
    <property type="entry name" value="S_TKc"/>
    <property type="match status" value="1"/>
</dbReference>
<feature type="chain" id="PRO_5039861365" description="non-specific serine/threonine protein kinase" evidence="17">
    <location>
        <begin position="30"/>
        <end position="624"/>
    </location>
</feature>
<keyword evidence="6 17" id="KW-0732">Signal</keyword>
<evidence type="ECO:0000256" key="3">
    <source>
        <dbReference type="ARBA" id="ARBA00022527"/>
    </source>
</evidence>
<dbReference type="InterPro" id="IPR001245">
    <property type="entry name" value="Ser-Thr/Tyr_kinase_cat_dom"/>
</dbReference>
<proteinExistence type="predicted"/>
<evidence type="ECO:0000256" key="8">
    <source>
        <dbReference type="ARBA" id="ARBA00022777"/>
    </source>
</evidence>
<evidence type="ECO:0000256" key="6">
    <source>
        <dbReference type="ARBA" id="ARBA00022729"/>
    </source>
</evidence>
<comment type="catalytic activity">
    <reaction evidence="13">
        <text>L-threonyl-[protein] + ATP = O-phospho-L-threonyl-[protein] + ADP + H(+)</text>
        <dbReference type="Rhea" id="RHEA:46608"/>
        <dbReference type="Rhea" id="RHEA-COMP:11060"/>
        <dbReference type="Rhea" id="RHEA-COMP:11605"/>
        <dbReference type="ChEBI" id="CHEBI:15378"/>
        <dbReference type="ChEBI" id="CHEBI:30013"/>
        <dbReference type="ChEBI" id="CHEBI:30616"/>
        <dbReference type="ChEBI" id="CHEBI:61977"/>
        <dbReference type="ChEBI" id="CHEBI:456216"/>
        <dbReference type="EC" id="2.7.11.1"/>
    </reaction>
</comment>
<keyword evidence="12" id="KW-0325">Glycoprotein</keyword>
<comment type="subcellular location">
    <subcellularLocation>
        <location evidence="1">Membrane</location>
        <topology evidence="1">Single-pass type I membrane protein</topology>
    </subcellularLocation>
</comment>
<dbReference type="InterPro" id="IPR008271">
    <property type="entry name" value="Ser/Thr_kinase_AS"/>
</dbReference>
<feature type="binding site" evidence="15">
    <location>
        <position position="342"/>
    </location>
    <ligand>
        <name>ATP</name>
        <dbReference type="ChEBI" id="CHEBI:30616"/>
    </ligand>
</feature>
<evidence type="ECO:0000256" key="14">
    <source>
        <dbReference type="ARBA" id="ARBA00048679"/>
    </source>
</evidence>
<dbReference type="Gene3D" id="1.10.510.10">
    <property type="entry name" value="Transferase(Phosphotransferase) domain 1"/>
    <property type="match status" value="1"/>
</dbReference>
<keyword evidence="8" id="KW-0418">Kinase</keyword>
<dbReference type="Pfam" id="PF07714">
    <property type="entry name" value="PK_Tyr_Ser-Thr"/>
    <property type="match status" value="1"/>
</dbReference>
<dbReference type="GO" id="GO:0005524">
    <property type="term" value="F:ATP binding"/>
    <property type="evidence" value="ECO:0007669"/>
    <property type="project" value="UniProtKB-UniRule"/>
</dbReference>
<dbReference type="GO" id="GO:0016020">
    <property type="term" value="C:membrane"/>
    <property type="evidence" value="ECO:0007669"/>
    <property type="project" value="UniProtKB-SubCell"/>
</dbReference>
<keyword evidence="11" id="KW-0472">Membrane</keyword>
<dbReference type="InterPro" id="IPR017441">
    <property type="entry name" value="Protein_kinase_ATP_BS"/>
</dbReference>
<feature type="domain" description="Protein kinase" evidence="18">
    <location>
        <begin position="314"/>
        <end position="590"/>
    </location>
</feature>
<accession>A0A3P5ZPA5</accession>
<evidence type="ECO:0000256" key="5">
    <source>
        <dbReference type="ARBA" id="ARBA00022692"/>
    </source>
</evidence>
<dbReference type="Pfam" id="PF13947">
    <property type="entry name" value="GUB_WAK_bind"/>
    <property type="match status" value="1"/>
</dbReference>
<feature type="signal peptide" evidence="17">
    <location>
        <begin position="1"/>
        <end position="29"/>
    </location>
</feature>
<dbReference type="PROSITE" id="PS50011">
    <property type="entry name" value="PROTEIN_KINASE_DOM"/>
    <property type="match status" value="1"/>
</dbReference>
<evidence type="ECO:0000256" key="13">
    <source>
        <dbReference type="ARBA" id="ARBA00047899"/>
    </source>
</evidence>
<dbReference type="PANTHER" id="PTHR27009">
    <property type="entry name" value="RUST RESISTANCE KINASE LR10-RELATED"/>
    <property type="match status" value="1"/>
</dbReference>
<dbReference type="InterPro" id="IPR000719">
    <property type="entry name" value="Prot_kinase_dom"/>
</dbReference>
<keyword evidence="5" id="KW-0812">Transmembrane</keyword>
<dbReference type="InterPro" id="IPR045874">
    <property type="entry name" value="LRK10/LRL21-25-like"/>
</dbReference>
<dbReference type="EC" id="2.7.11.1" evidence="2"/>
<dbReference type="EMBL" id="LR031572">
    <property type="protein sequence ID" value="VDC79909.1"/>
    <property type="molecule type" value="Genomic_DNA"/>
</dbReference>
<evidence type="ECO:0000313" key="19">
    <source>
        <dbReference type="EMBL" id="CAG7880514.1"/>
    </source>
</evidence>
<evidence type="ECO:0000256" key="9">
    <source>
        <dbReference type="ARBA" id="ARBA00022840"/>
    </source>
</evidence>
<dbReference type="GO" id="GO:0030247">
    <property type="term" value="F:polysaccharide binding"/>
    <property type="evidence" value="ECO:0007669"/>
    <property type="project" value="InterPro"/>
</dbReference>
<keyword evidence="3" id="KW-0723">Serine/threonine-protein kinase</keyword>
<organism evidence="20">
    <name type="scientific">Brassica campestris</name>
    <name type="common">Field mustard</name>
    <dbReference type="NCBI Taxonomy" id="3711"/>
    <lineage>
        <taxon>Eukaryota</taxon>
        <taxon>Viridiplantae</taxon>
        <taxon>Streptophyta</taxon>
        <taxon>Embryophyta</taxon>
        <taxon>Tracheophyta</taxon>
        <taxon>Spermatophyta</taxon>
        <taxon>Magnoliopsida</taxon>
        <taxon>eudicotyledons</taxon>
        <taxon>Gunneridae</taxon>
        <taxon>Pentapetalae</taxon>
        <taxon>rosids</taxon>
        <taxon>malvids</taxon>
        <taxon>Brassicales</taxon>
        <taxon>Brassicaceae</taxon>
        <taxon>Brassiceae</taxon>
        <taxon>Brassica</taxon>
    </lineage>
</organism>
<evidence type="ECO:0000256" key="4">
    <source>
        <dbReference type="ARBA" id="ARBA00022679"/>
    </source>
</evidence>
<evidence type="ECO:0000256" key="1">
    <source>
        <dbReference type="ARBA" id="ARBA00004479"/>
    </source>
</evidence>
<dbReference type="InterPro" id="IPR032872">
    <property type="entry name" value="WAK_assoc_C"/>
</dbReference>
<evidence type="ECO:0000256" key="16">
    <source>
        <dbReference type="SAM" id="MobiDB-lite"/>
    </source>
</evidence>
<dbReference type="FunFam" id="1.10.510.10:FF:000590">
    <property type="entry name" value="PR5-like receptor kinase"/>
    <property type="match status" value="1"/>
</dbReference>
<evidence type="ECO:0000256" key="15">
    <source>
        <dbReference type="PROSITE-ProRule" id="PRU10141"/>
    </source>
</evidence>
<keyword evidence="4" id="KW-0808">Transferase</keyword>
<dbReference type="EMBL" id="LS974619">
    <property type="protein sequence ID" value="CAG7880514.1"/>
    <property type="molecule type" value="Genomic_DNA"/>
</dbReference>
<reference evidence="20" key="1">
    <citation type="submission" date="2018-11" db="EMBL/GenBank/DDBJ databases">
        <authorList>
            <consortium name="Genoscope - CEA"/>
            <person name="William W."/>
        </authorList>
    </citation>
    <scope>NUCLEOTIDE SEQUENCE</scope>
</reference>
<dbReference type="InterPro" id="IPR025287">
    <property type="entry name" value="WAK_GUB"/>
</dbReference>
<dbReference type="Gene3D" id="3.30.200.20">
    <property type="entry name" value="Phosphorylase Kinase, domain 1"/>
    <property type="match status" value="1"/>
</dbReference>
<protein>
    <recommendedName>
        <fullName evidence="2">non-specific serine/threonine protein kinase</fullName>
        <ecNumber evidence="2">2.7.11.1</ecNumber>
    </recommendedName>
</protein>
<evidence type="ECO:0000256" key="12">
    <source>
        <dbReference type="ARBA" id="ARBA00023180"/>
    </source>
</evidence>
<dbReference type="Gramene" id="A03p18570.2_BraZ1">
    <property type="protein sequence ID" value="A03p18570.2_BraZ1.CDS"/>
    <property type="gene ID" value="A03g18570.2_BraZ1"/>
</dbReference>
<keyword evidence="10" id="KW-1133">Transmembrane helix</keyword>
<evidence type="ECO:0000256" key="10">
    <source>
        <dbReference type="ARBA" id="ARBA00022989"/>
    </source>
</evidence>
<feature type="region of interest" description="Disordered" evidence="16">
    <location>
        <begin position="605"/>
        <end position="624"/>
    </location>
</feature>
<dbReference type="PROSITE" id="PS00107">
    <property type="entry name" value="PROTEIN_KINASE_ATP"/>
    <property type="match status" value="1"/>
</dbReference>
<dbReference type="AlphaFoldDB" id="A0A3P5ZPA5"/>
<dbReference type="InterPro" id="IPR011009">
    <property type="entry name" value="Kinase-like_dom_sf"/>
</dbReference>
<evidence type="ECO:0000256" key="2">
    <source>
        <dbReference type="ARBA" id="ARBA00012513"/>
    </source>
</evidence>
<evidence type="ECO:0000256" key="7">
    <source>
        <dbReference type="ARBA" id="ARBA00022741"/>
    </source>
</evidence>